<evidence type="ECO:0000313" key="2">
    <source>
        <dbReference type="EMBL" id="MEH2554336.1"/>
    </source>
</evidence>
<dbReference type="Proteomes" id="UP001364224">
    <property type="component" value="Unassembled WGS sequence"/>
</dbReference>
<dbReference type="RefSeq" id="WP_334479037.1">
    <property type="nucleotide sequence ID" value="NZ_JAZHRV010000001.1"/>
</dbReference>
<keyword evidence="3" id="KW-1185">Reference proteome</keyword>
<organism evidence="2 3">
    <name type="scientific">Bradyrhizobium algeriense</name>
    <dbReference type="NCBI Taxonomy" id="634784"/>
    <lineage>
        <taxon>Bacteria</taxon>
        <taxon>Pseudomonadati</taxon>
        <taxon>Pseudomonadota</taxon>
        <taxon>Alphaproteobacteria</taxon>
        <taxon>Hyphomicrobiales</taxon>
        <taxon>Nitrobacteraceae</taxon>
        <taxon>Bradyrhizobium</taxon>
    </lineage>
</organism>
<evidence type="ECO:0000313" key="3">
    <source>
        <dbReference type="Proteomes" id="UP001364224"/>
    </source>
</evidence>
<feature type="chain" id="PRO_5046041495" description="Outer membrane protein beta-barrel domain-containing protein" evidence="1">
    <location>
        <begin position="27"/>
        <end position="204"/>
    </location>
</feature>
<keyword evidence="1" id="KW-0732">Signal</keyword>
<proteinExistence type="predicted"/>
<evidence type="ECO:0008006" key="4">
    <source>
        <dbReference type="Google" id="ProtNLM"/>
    </source>
</evidence>
<protein>
    <recommendedName>
        <fullName evidence="4">Outer membrane protein beta-barrel domain-containing protein</fullName>
    </recommendedName>
</protein>
<evidence type="ECO:0000256" key="1">
    <source>
        <dbReference type="SAM" id="SignalP"/>
    </source>
</evidence>
<feature type="signal peptide" evidence="1">
    <location>
        <begin position="1"/>
        <end position="26"/>
    </location>
</feature>
<sequence>MSMFSRRFGLAMVAAMLCLGAPAAHAQASPVNYWIPGWPMGFSGAAGESPDAYGTFPSFDFRDVGNGSSYARYNFSNGFFVGSQRSGMGFGSLSQSAFGSFGSLYSEGVQFGYSLKNSGLPVTFYAGFDTLKYNTGIGGNAFAPFDSKSGTLPVSSAYAGVEFQPTSNLSLSLGVGVVQQTGRIDSEINSLPGASSFSVGGRRY</sequence>
<dbReference type="EMBL" id="JAZHRV010000001">
    <property type="protein sequence ID" value="MEH2554336.1"/>
    <property type="molecule type" value="Genomic_DNA"/>
</dbReference>
<gene>
    <name evidence="2" type="ORF">V1286_001865</name>
</gene>
<comment type="caution">
    <text evidence="2">The sequence shown here is derived from an EMBL/GenBank/DDBJ whole genome shotgun (WGS) entry which is preliminary data.</text>
</comment>
<accession>A0ABU8B717</accession>
<reference evidence="2 3" key="1">
    <citation type="submission" date="2024-02" db="EMBL/GenBank/DDBJ databases">
        <title>Adaptive strategies in a cosmopolitan and abundant soil bacterium.</title>
        <authorList>
            <person name="Carini P."/>
        </authorList>
    </citation>
    <scope>NUCLEOTIDE SEQUENCE [LARGE SCALE GENOMIC DNA]</scope>
    <source>
        <strain evidence="2 3">AZCC 1608</strain>
    </source>
</reference>
<name>A0ABU8B717_9BRAD</name>